<sequence>MRVPAPRDLPALPYAHRLEPFTGDLEREEVYEWLHIDNRAFDDVDGGMTRFSESALSSVTFTGGRFRRARFDTVWMHNIRTVGSDLAETTWLDTECLSSLLAGTQLHGTQMRRAVFHHCKFDSVNLRAAQLANVTFVDCLLRDVDFAGATLTGVSFPGTTLDGVDLTKATLTRVDLSEGTALGITSGVAALKGATISTPQLLDLAPALAQHIGLTVKDA</sequence>
<dbReference type="PANTHER" id="PTHR14136">
    <property type="entry name" value="BTB_POZ DOMAIN-CONTAINING PROTEIN KCTD9"/>
    <property type="match status" value="1"/>
</dbReference>
<dbReference type="EMBL" id="CP108090">
    <property type="protein sequence ID" value="WUQ10285.1"/>
    <property type="molecule type" value="Genomic_DNA"/>
</dbReference>
<reference evidence="1" key="1">
    <citation type="submission" date="2022-10" db="EMBL/GenBank/DDBJ databases">
        <title>The complete genomes of actinobacterial strains from the NBC collection.</title>
        <authorList>
            <person name="Joergensen T.S."/>
            <person name="Alvarez Arevalo M."/>
            <person name="Sterndorff E.B."/>
            <person name="Faurdal D."/>
            <person name="Vuksanovic O."/>
            <person name="Mourched A.-S."/>
            <person name="Charusanti P."/>
            <person name="Shaw S."/>
            <person name="Blin K."/>
            <person name="Weber T."/>
        </authorList>
    </citation>
    <scope>NUCLEOTIDE SEQUENCE</scope>
    <source>
        <strain evidence="1">NBC_00248</strain>
    </source>
</reference>
<dbReference type="Gene3D" id="2.160.20.80">
    <property type="entry name" value="E3 ubiquitin-protein ligase SopA"/>
    <property type="match status" value="1"/>
</dbReference>
<organism evidence="1 2">
    <name type="scientific">Streptomyces virginiae</name>
    <name type="common">Streptomyces cinnamonensis</name>
    <dbReference type="NCBI Taxonomy" id="1961"/>
    <lineage>
        <taxon>Bacteria</taxon>
        <taxon>Bacillati</taxon>
        <taxon>Actinomycetota</taxon>
        <taxon>Actinomycetes</taxon>
        <taxon>Kitasatosporales</taxon>
        <taxon>Streptomycetaceae</taxon>
        <taxon>Streptomyces</taxon>
    </lineage>
</organism>
<accession>A0ABZ1T346</accession>
<dbReference type="InterPro" id="IPR001646">
    <property type="entry name" value="5peptide_repeat"/>
</dbReference>
<evidence type="ECO:0000313" key="1">
    <source>
        <dbReference type="EMBL" id="WUQ10285.1"/>
    </source>
</evidence>
<dbReference type="SUPFAM" id="SSF141571">
    <property type="entry name" value="Pentapeptide repeat-like"/>
    <property type="match status" value="1"/>
</dbReference>
<dbReference type="Proteomes" id="UP001432039">
    <property type="component" value="Chromosome"/>
</dbReference>
<gene>
    <name evidence="1" type="ORF">OG517_01905</name>
</gene>
<proteinExistence type="predicted"/>
<protein>
    <submittedName>
        <fullName evidence="1">Pentapeptide repeat-containing protein</fullName>
    </submittedName>
</protein>
<evidence type="ECO:0000313" key="2">
    <source>
        <dbReference type="Proteomes" id="UP001432039"/>
    </source>
</evidence>
<dbReference type="Pfam" id="PF13599">
    <property type="entry name" value="Pentapeptide_4"/>
    <property type="match status" value="1"/>
</dbReference>
<dbReference type="InterPro" id="IPR051082">
    <property type="entry name" value="Pentapeptide-BTB/POZ_domain"/>
</dbReference>
<keyword evidence="2" id="KW-1185">Reference proteome</keyword>
<name>A0ABZ1T346_STRVG</name>
<dbReference type="RefSeq" id="WP_328959847.1">
    <property type="nucleotide sequence ID" value="NZ_CP108090.1"/>
</dbReference>
<dbReference type="PANTHER" id="PTHR14136:SF17">
    <property type="entry name" value="BTB_POZ DOMAIN-CONTAINING PROTEIN KCTD9"/>
    <property type="match status" value="1"/>
</dbReference>